<dbReference type="NCBIfam" id="TIGR00401">
    <property type="entry name" value="msrA"/>
    <property type="match status" value="1"/>
</dbReference>
<proteinExistence type="inferred from homology"/>
<dbReference type="SUPFAM" id="SSF55068">
    <property type="entry name" value="Peptide methionine sulfoxide reductase"/>
    <property type="match status" value="1"/>
</dbReference>
<evidence type="ECO:0000313" key="8">
    <source>
        <dbReference type="EMBL" id="KAF2263074.1"/>
    </source>
</evidence>
<evidence type="ECO:0000256" key="4">
    <source>
        <dbReference type="ARBA" id="ARBA00030643"/>
    </source>
</evidence>
<dbReference type="GO" id="GO:0034599">
    <property type="term" value="P:cellular response to oxidative stress"/>
    <property type="evidence" value="ECO:0007669"/>
    <property type="project" value="UniProtKB-ARBA"/>
</dbReference>
<dbReference type="Proteomes" id="UP000800093">
    <property type="component" value="Unassembled WGS sequence"/>
</dbReference>
<comment type="catalytic activity">
    <reaction evidence="6">
        <text>[thioredoxin]-disulfide + L-methionine + H2O = L-methionine (S)-S-oxide + [thioredoxin]-dithiol</text>
        <dbReference type="Rhea" id="RHEA:19993"/>
        <dbReference type="Rhea" id="RHEA-COMP:10698"/>
        <dbReference type="Rhea" id="RHEA-COMP:10700"/>
        <dbReference type="ChEBI" id="CHEBI:15377"/>
        <dbReference type="ChEBI" id="CHEBI:29950"/>
        <dbReference type="ChEBI" id="CHEBI:50058"/>
        <dbReference type="ChEBI" id="CHEBI:57844"/>
        <dbReference type="ChEBI" id="CHEBI:58772"/>
        <dbReference type="EC" id="1.8.4.11"/>
    </reaction>
</comment>
<name>A0A9P4KBL3_9PLEO</name>
<organism evidence="8 9">
    <name type="scientific">Lojkania enalia</name>
    <dbReference type="NCBI Taxonomy" id="147567"/>
    <lineage>
        <taxon>Eukaryota</taxon>
        <taxon>Fungi</taxon>
        <taxon>Dikarya</taxon>
        <taxon>Ascomycota</taxon>
        <taxon>Pezizomycotina</taxon>
        <taxon>Dothideomycetes</taxon>
        <taxon>Pleosporomycetidae</taxon>
        <taxon>Pleosporales</taxon>
        <taxon>Pleosporales incertae sedis</taxon>
        <taxon>Lojkania</taxon>
    </lineage>
</organism>
<evidence type="ECO:0000256" key="2">
    <source>
        <dbReference type="ARBA" id="ARBA00012502"/>
    </source>
</evidence>
<accession>A0A9P4KBL3</accession>
<feature type="domain" description="Peptide methionine sulphoxide reductase MsrA" evidence="7">
    <location>
        <begin position="16"/>
        <end position="170"/>
    </location>
</feature>
<gene>
    <name evidence="8" type="ORF">CC78DRAFT_581956</name>
</gene>
<keyword evidence="9" id="KW-1185">Reference proteome</keyword>
<keyword evidence="3" id="KW-0560">Oxidoreductase</keyword>
<dbReference type="HAMAP" id="MF_01401">
    <property type="entry name" value="MsrA"/>
    <property type="match status" value="1"/>
</dbReference>
<dbReference type="GO" id="GO:0008113">
    <property type="term" value="F:peptide-methionine (S)-S-oxide reductase activity"/>
    <property type="evidence" value="ECO:0007669"/>
    <property type="project" value="UniProtKB-EC"/>
</dbReference>
<reference evidence="9" key="1">
    <citation type="journal article" date="2020" name="Stud. Mycol.">
        <title>101 Dothideomycetes genomes: A test case for predicting lifestyles and emergence of pathogens.</title>
        <authorList>
            <person name="Haridas S."/>
            <person name="Albert R."/>
            <person name="Binder M."/>
            <person name="Bloem J."/>
            <person name="LaButti K."/>
            <person name="Salamov A."/>
            <person name="Andreopoulos B."/>
            <person name="Baker S."/>
            <person name="Barry K."/>
            <person name="Bills G."/>
            <person name="Bluhm B."/>
            <person name="Cannon C."/>
            <person name="Castanera R."/>
            <person name="Culley D."/>
            <person name="Daum C."/>
            <person name="Ezra D."/>
            <person name="Gonzalez J."/>
            <person name="Henrissat B."/>
            <person name="Kuo A."/>
            <person name="Liang C."/>
            <person name="Lipzen A."/>
            <person name="Lutzoni F."/>
            <person name="Magnuson J."/>
            <person name="Mondo S."/>
            <person name="Nolan M."/>
            <person name="Ohm R."/>
            <person name="Pangilinan J."/>
            <person name="Park H.-J."/>
            <person name="Ramirez L."/>
            <person name="Alfaro M."/>
            <person name="Sun H."/>
            <person name="Tritt A."/>
            <person name="Yoshinaga Y."/>
            <person name="Zwiers L.-H."/>
            <person name="Turgeon B."/>
            <person name="Goodwin S."/>
            <person name="Spatafora J."/>
            <person name="Crous P."/>
            <person name="Grigoriev I."/>
        </authorList>
    </citation>
    <scope>NUCLEOTIDE SEQUENCE [LARGE SCALE GENOMIC DNA]</scope>
    <source>
        <strain evidence="9">CBS 304.66</strain>
    </source>
</reference>
<evidence type="ECO:0000313" key="9">
    <source>
        <dbReference type="Proteomes" id="UP000800093"/>
    </source>
</evidence>
<sequence>MTGPATPMSVPEGAQTATVAAGCFWGVEHMYRKAFANKGLLDARVGYIGGDTQNPTYRSVCSGRSGHAEALQVIYDPEKVSYRSLLEFFYKMHDPTTANGQGPDIGSQYRSAIFFHNPEQEKIAKDVTDEVNKEWWKGKVTTQVLPAGQWWDAETYHQLYLDKNPGGYECPSHFLRSFPPLSK</sequence>
<evidence type="ECO:0000256" key="5">
    <source>
        <dbReference type="ARBA" id="ARBA00047806"/>
    </source>
</evidence>
<dbReference type="InterPro" id="IPR002569">
    <property type="entry name" value="Met_Sox_Rdtase_MsrA_dom"/>
</dbReference>
<evidence type="ECO:0000256" key="1">
    <source>
        <dbReference type="ARBA" id="ARBA00005591"/>
    </source>
</evidence>
<comment type="catalytic activity">
    <reaction evidence="5">
        <text>L-methionyl-[protein] + [thioredoxin]-disulfide + H2O = L-methionyl-(S)-S-oxide-[protein] + [thioredoxin]-dithiol</text>
        <dbReference type="Rhea" id="RHEA:14217"/>
        <dbReference type="Rhea" id="RHEA-COMP:10698"/>
        <dbReference type="Rhea" id="RHEA-COMP:10700"/>
        <dbReference type="Rhea" id="RHEA-COMP:12313"/>
        <dbReference type="Rhea" id="RHEA-COMP:12315"/>
        <dbReference type="ChEBI" id="CHEBI:15377"/>
        <dbReference type="ChEBI" id="CHEBI:16044"/>
        <dbReference type="ChEBI" id="CHEBI:29950"/>
        <dbReference type="ChEBI" id="CHEBI:44120"/>
        <dbReference type="ChEBI" id="CHEBI:50058"/>
        <dbReference type="EC" id="1.8.4.11"/>
    </reaction>
</comment>
<dbReference type="Gene3D" id="3.30.1060.10">
    <property type="entry name" value="Peptide methionine sulphoxide reductase MsrA"/>
    <property type="match status" value="1"/>
</dbReference>
<dbReference type="FunFam" id="3.30.1060.10:FF:000006">
    <property type="entry name" value="Peptide methionine sulfoxide reductase"/>
    <property type="match status" value="1"/>
</dbReference>
<dbReference type="Pfam" id="PF01625">
    <property type="entry name" value="PMSR"/>
    <property type="match status" value="1"/>
</dbReference>
<dbReference type="PANTHER" id="PTHR43774">
    <property type="entry name" value="PEPTIDE METHIONINE SULFOXIDE REDUCTASE"/>
    <property type="match status" value="1"/>
</dbReference>
<dbReference type="PANTHER" id="PTHR43774:SF1">
    <property type="entry name" value="PEPTIDE METHIONINE SULFOXIDE REDUCTASE MSRA 2"/>
    <property type="match status" value="1"/>
</dbReference>
<evidence type="ECO:0000256" key="6">
    <source>
        <dbReference type="ARBA" id="ARBA00048782"/>
    </source>
</evidence>
<dbReference type="InterPro" id="IPR036509">
    <property type="entry name" value="Met_Sox_Rdtase_MsrA_sf"/>
</dbReference>
<dbReference type="AlphaFoldDB" id="A0A9P4KBL3"/>
<evidence type="ECO:0000259" key="7">
    <source>
        <dbReference type="Pfam" id="PF01625"/>
    </source>
</evidence>
<dbReference type="OrthoDB" id="77405at2759"/>
<protein>
    <recommendedName>
        <fullName evidence="2">peptide-methionine (S)-S-oxide reductase</fullName>
        <ecNumber evidence="2">1.8.4.11</ecNumber>
    </recommendedName>
    <alternativeName>
        <fullName evidence="4">Peptide-methionine (S)-S-oxide reductase</fullName>
    </alternativeName>
</protein>
<dbReference type="EC" id="1.8.4.11" evidence="2"/>
<comment type="similarity">
    <text evidence="1">Belongs to the MsrA Met sulfoxide reductase family.</text>
</comment>
<evidence type="ECO:0000256" key="3">
    <source>
        <dbReference type="ARBA" id="ARBA00023002"/>
    </source>
</evidence>
<dbReference type="EMBL" id="ML986632">
    <property type="protein sequence ID" value="KAF2263074.1"/>
    <property type="molecule type" value="Genomic_DNA"/>
</dbReference>
<comment type="caution">
    <text evidence="8">The sequence shown here is derived from an EMBL/GenBank/DDBJ whole genome shotgun (WGS) entry which is preliminary data.</text>
</comment>